<feature type="transmembrane region" description="Helical" evidence="2">
    <location>
        <begin position="45"/>
        <end position="64"/>
    </location>
</feature>
<sequence>MTNSLRPNGDRRTPLPPARTPADGVPSPRPPHSPQKKQNGKQRDAFFDNAKYLAIALVAMGHAWEPLKGDSRVLEAAYQVVYAFHMPAFIIISGYFSRSFDMRPDRLKRLITGVAVPYIIFETAYPLFKRWIDDDPGQDVSLLDPWYLTWFLVALFVWRMTTPIWKMARWPLPLALGTAMLASMSPEIGDDLDLQRVLQFLPFFVLGLSMKPEHFHMVRRRSVRIASVPVFAAALAFSWWAAPRMNTAWFYHRDAAQDLGAPWWTGPVMVLAMFGCSLVLTACFFAWVPRRHMWFTALGAGTLYGYLLHGFLVKAGDYQGWFEAAWLHQPAGEILVTLLAAAVVTVLCTKPVQRVFRFAMEPKMEWAFKRDAAEVARERQSAERREREREKVNA</sequence>
<dbReference type="RefSeq" id="WP_190197982.1">
    <property type="nucleotide sequence ID" value="NZ_BMWE01000006.1"/>
</dbReference>
<feature type="transmembrane region" description="Helical" evidence="2">
    <location>
        <begin position="294"/>
        <end position="313"/>
    </location>
</feature>
<dbReference type="EMBL" id="BMWE01000006">
    <property type="protein sequence ID" value="GGY18779.1"/>
    <property type="molecule type" value="Genomic_DNA"/>
</dbReference>
<feature type="transmembrane region" description="Helical" evidence="2">
    <location>
        <begin position="109"/>
        <end position="128"/>
    </location>
</feature>
<feature type="transmembrane region" description="Helical" evidence="2">
    <location>
        <begin position="76"/>
        <end position="97"/>
    </location>
</feature>
<accession>A0ABQ2ZLW0</accession>
<evidence type="ECO:0000256" key="1">
    <source>
        <dbReference type="SAM" id="MobiDB-lite"/>
    </source>
</evidence>
<evidence type="ECO:0000259" key="3">
    <source>
        <dbReference type="Pfam" id="PF01757"/>
    </source>
</evidence>
<dbReference type="Pfam" id="PF01757">
    <property type="entry name" value="Acyl_transf_3"/>
    <property type="match status" value="1"/>
</dbReference>
<feature type="transmembrane region" description="Helical" evidence="2">
    <location>
        <begin position="262"/>
        <end position="287"/>
    </location>
</feature>
<reference evidence="5" key="1">
    <citation type="journal article" date="2019" name="Int. J. Syst. Evol. Microbiol.">
        <title>The Global Catalogue of Microorganisms (GCM) 10K type strain sequencing project: providing services to taxonomists for standard genome sequencing and annotation.</title>
        <authorList>
            <consortium name="The Broad Institute Genomics Platform"/>
            <consortium name="The Broad Institute Genome Sequencing Center for Infectious Disease"/>
            <person name="Wu L."/>
            <person name="Ma J."/>
        </authorList>
    </citation>
    <scope>NUCLEOTIDE SEQUENCE [LARGE SCALE GENOMIC DNA]</scope>
    <source>
        <strain evidence="5">JCM 4957</strain>
    </source>
</reference>
<gene>
    <name evidence="4" type="ORF">GCM10010384_26580</name>
</gene>
<keyword evidence="2" id="KW-0472">Membrane</keyword>
<dbReference type="PANTHER" id="PTHR37312">
    <property type="entry name" value="MEMBRANE-BOUND ACYLTRANSFERASE YKRP-RELATED"/>
    <property type="match status" value="1"/>
</dbReference>
<dbReference type="Proteomes" id="UP000653308">
    <property type="component" value="Unassembled WGS sequence"/>
</dbReference>
<name>A0ABQ2ZLW0_9ACTN</name>
<evidence type="ECO:0000256" key="2">
    <source>
        <dbReference type="SAM" id="Phobius"/>
    </source>
</evidence>
<dbReference type="InterPro" id="IPR052734">
    <property type="entry name" value="Nod_factor_acetyltransferase"/>
</dbReference>
<keyword evidence="5" id="KW-1185">Reference proteome</keyword>
<dbReference type="PANTHER" id="PTHR37312:SF1">
    <property type="entry name" value="MEMBRANE-BOUND ACYLTRANSFERASE YKRP-RELATED"/>
    <property type="match status" value="1"/>
</dbReference>
<comment type="caution">
    <text evidence="4">The sequence shown here is derived from an EMBL/GenBank/DDBJ whole genome shotgun (WGS) entry which is preliminary data.</text>
</comment>
<keyword evidence="2" id="KW-0812">Transmembrane</keyword>
<organism evidence="4 5">
    <name type="scientific">Streptomyces djakartensis</name>
    <dbReference type="NCBI Taxonomy" id="68193"/>
    <lineage>
        <taxon>Bacteria</taxon>
        <taxon>Bacillati</taxon>
        <taxon>Actinomycetota</taxon>
        <taxon>Actinomycetes</taxon>
        <taxon>Kitasatosporales</taxon>
        <taxon>Streptomycetaceae</taxon>
        <taxon>Streptomyces</taxon>
    </lineage>
</organism>
<feature type="transmembrane region" description="Helical" evidence="2">
    <location>
        <begin position="222"/>
        <end position="242"/>
    </location>
</feature>
<proteinExistence type="predicted"/>
<protein>
    <submittedName>
        <fullName evidence="4">Membrane protein</fullName>
    </submittedName>
</protein>
<feature type="transmembrane region" description="Helical" evidence="2">
    <location>
        <begin position="140"/>
        <end position="158"/>
    </location>
</feature>
<evidence type="ECO:0000313" key="4">
    <source>
        <dbReference type="EMBL" id="GGY18779.1"/>
    </source>
</evidence>
<evidence type="ECO:0000313" key="5">
    <source>
        <dbReference type="Proteomes" id="UP000653308"/>
    </source>
</evidence>
<feature type="domain" description="Acyltransferase 3" evidence="3">
    <location>
        <begin position="45"/>
        <end position="348"/>
    </location>
</feature>
<dbReference type="InterPro" id="IPR002656">
    <property type="entry name" value="Acyl_transf_3_dom"/>
</dbReference>
<feature type="region of interest" description="Disordered" evidence="1">
    <location>
        <begin position="1"/>
        <end position="41"/>
    </location>
</feature>
<keyword evidence="2" id="KW-1133">Transmembrane helix</keyword>
<feature type="transmembrane region" description="Helical" evidence="2">
    <location>
        <begin position="325"/>
        <end position="348"/>
    </location>
</feature>